<organism evidence="1 2">
    <name type="scientific">Rhizobium tropici</name>
    <dbReference type="NCBI Taxonomy" id="398"/>
    <lineage>
        <taxon>Bacteria</taxon>
        <taxon>Pseudomonadati</taxon>
        <taxon>Pseudomonadota</taxon>
        <taxon>Alphaproteobacteria</taxon>
        <taxon>Hyphomicrobiales</taxon>
        <taxon>Rhizobiaceae</taxon>
        <taxon>Rhizobium/Agrobacterium group</taxon>
        <taxon>Rhizobium</taxon>
    </lineage>
</organism>
<sequence length="68" mass="7859">MSLGLWQLREAKRALTIFCEDNNLAFNDDVALRAAHELLRIAQQRPGTTQQLLRHLEEDTASRSKRQL</sequence>
<name>A0A329YIT6_RHITR</name>
<dbReference type="EMBL" id="QMKK01000042">
    <property type="protein sequence ID" value="RAX40380.1"/>
    <property type="molecule type" value="Genomic_DNA"/>
</dbReference>
<dbReference type="Proteomes" id="UP000251205">
    <property type="component" value="Unassembled WGS sequence"/>
</dbReference>
<protein>
    <submittedName>
        <fullName evidence="1">Uncharacterized protein</fullName>
    </submittedName>
</protein>
<proteinExistence type="predicted"/>
<dbReference type="AlphaFoldDB" id="A0A329YIT6"/>
<evidence type="ECO:0000313" key="2">
    <source>
        <dbReference type="Proteomes" id="UP000251205"/>
    </source>
</evidence>
<comment type="caution">
    <text evidence="1">The sequence shown here is derived from an EMBL/GenBank/DDBJ whole genome shotgun (WGS) entry which is preliminary data.</text>
</comment>
<reference evidence="1 2" key="1">
    <citation type="submission" date="2018-06" db="EMBL/GenBank/DDBJ databases">
        <title>Whole Genome Sequence of an efficient microsymbiont, Rhizobium tropici.</title>
        <authorList>
            <person name="Srinivasan R."/>
            <person name="Singh H.V."/>
            <person name="Srivastava R."/>
            <person name="Kumari B."/>
            <person name="Radhakrishna A."/>
        </authorList>
    </citation>
    <scope>NUCLEOTIDE SEQUENCE [LARGE SCALE GENOMIC DNA]</scope>
    <source>
        <strain evidence="1 2">IGFRI Rhizo-19</strain>
    </source>
</reference>
<gene>
    <name evidence="1" type="ORF">DQ393_17350</name>
</gene>
<accession>A0A329YIT6</accession>
<evidence type="ECO:0000313" key="1">
    <source>
        <dbReference type="EMBL" id="RAX40380.1"/>
    </source>
</evidence>